<organism evidence="2 3">
    <name type="scientific">Sphaerimonospora cavernae</name>
    <dbReference type="NCBI Taxonomy" id="1740611"/>
    <lineage>
        <taxon>Bacteria</taxon>
        <taxon>Bacillati</taxon>
        <taxon>Actinomycetota</taxon>
        <taxon>Actinomycetes</taxon>
        <taxon>Streptosporangiales</taxon>
        <taxon>Streptosporangiaceae</taxon>
        <taxon>Sphaerimonospora</taxon>
    </lineage>
</organism>
<dbReference type="InterPro" id="IPR000415">
    <property type="entry name" value="Nitroreductase-like"/>
</dbReference>
<accession>A0ABV6UD69</accession>
<dbReference type="Gene3D" id="3.40.109.10">
    <property type="entry name" value="NADH Oxidase"/>
    <property type="match status" value="1"/>
</dbReference>
<dbReference type="InterPro" id="IPR052544">
    <property type="entry name" value="Bacteriocin_Proc_Enz"/>
</dbReference>
<dbReference type="Pfam" id="PF00881">
    <property type="entry name" value="Nitroreductase"/>
    <property type="match status" value="1"/>
</dbReference>
<dbReference type="RefSeq" id="WP_394304142.1">
    <property type="nucleotide sequence ID" value="NZ_JBHMQT010000067.1"/>
</dbReference>
<dbReference type="PANTHER" id="PTHR43745:SF2">
    <property type="entry name" value="NITROREDUCTASE MJ1384-RELATED"/>
    <property type="match status" value="1"/>
</dbReference>
<dbReference type="InterPro" id="IPR020051">
    <property type="entry name" value="SagB-type_dehydrogenase"/>
</dbReference>
<evidence type="ECO:0000313" key="3">
    <source>
        <dbReference type="Proteomes" id="UP001589870"/>
    </source>
</evidence>
<dbReference type="Proteomes" id="UP001589870">
    <property type="component" value="Unassembled WGS sequence"/>
</dbReference>
<comment type="caution">
    <text evidence="2">The sequence shown here is derived from an EMBL/GenBank/DDBJ whole genome shotgun (WGS) entry which is preliminary data.</text>
</comment>
<dbReference type="CDD" id="cd02142">
    <property type="entry name" value="McbC_SagB-like_oxidoreductase"/>
    <property type="match status" value="1"/>
</dbReference>
<evidence type="ECO:0000259" key="1">
    <source>
        <dbReference type="Pfam" id="PF00881"/>
    </source>
</evidence>
<dbReference type="InterPro" id="IPR029479">
    <property type="entry name" value="Nitroreductase"/>
</dbReference>
<name>A0ABV6UD69_9ACTN</name>
<evidence type="ECO:0000313" key="2">
    <source>
        <dbReference type="EMBL" id="MFC0866144.1"/>
    </source>
</evidence>
<proteinExistence type="predicted"/>
<protein>
    <submittedName>
        <fullName evidence="2">SagB/ThcOx family dehydrogenase</fullName>
    </submittedName>
</protein>
<dbReference type="PANTHER" id="PTHR43745">
    <property type="entry name" value="NITROREDUCTASE MJ1384-RELATED"/>
    <property type="match status" value="1"/>
</dbReference>
<feature type="domain" description="Nitroreductase" evidence="1">
    <location>
        <begin position="160"/>
        <end position="347"/>
    </location>
</feature>
<dbReference type="EMBL" id="JBHMQT010000067">
    <property type="protein sequence ID" value="MFC0866144.1"/>
    <property type="molecule type" value="Genomic_DNA"/>
</dbReference>
<sequence>MTRVRVSRLVFFHWRNGQMVCDDPLRHRQFALSAAAESLLRPLSHWTDLRELDGELSELAQRLLAAHVLVAEGSPEHLLEERESPWSTWGSAATYYHLATRTRRDDAFLTAAEDTAEIRRRVTAQPSPSPFKTHGGQVVRLPEGVSPDGTDFGVDFGHVLRARRTTRRFSAADPVSAEQLSGLLRWVAGPFHRIDVPGVGSVVLKTSPSGGARHAIEVYPVVLNVSGVPSGVYHYRARDHCLETVRPGRPDSGELVHWCGGQLYADTAGVLLLYTAVLRRSAWKYRTGRTYRTLFMDLGHLSQTAYLVATALGLGAFFTAATRDEAIEEVLGLTWEEEIFLGLTGVGVPDETESRRQREMLAGGPAGFSFAMDAWDGLGTT</sequence>
<gene>
    <name evidence="2" type="ORF">ACFHYQ_27980</name>
</gene>
<dbReference type="SUPFAM" id="SSF55469">
    <property type="entry name" value="FMN-dependent nitroreductase-like"/>
    <property type="match status" value="1"/>
</dbReference>
<reference evidence="2 3" key="1">
    <citation type="submission" date="2024-09" db="EMBL/GenBank/DDBJ databases">
        <authorList>
            <person name="Sun Q."/>
            <person name="Mori K."/>
        </authorList>
    </citation>
    <scope>NUCLEOTIDE SEQUENCE [LARGE SCALE GENOMIC DNA]</scope>
    <source>
        <strain evidence="2 3">TBRC 1851</strain>
    </source>
</reference>
<dbReference type="NCBIfam" id="TIGR03605">
    <property type="entry name" value="antibiot_sagB"/>
    <property type="match status" value="1"/>
</dbReference>
<keyword evidence="3" id="KW-1185">Reference proteome</keyword>